<dbReference type="AlphaFoldDB" id="A0AAV7NY00"/>
<dbReference type="Proteomes" id="UP001066276">
    <property type="component" value="Chromosome 8"/>
</dbReference>
<organism evidence="3 4">
    <name type="scientific">Pleurodeles waltl</name>
    <name type="common">Iberian ribbed newt</name>
    <dbReference type="NCBI Taxonomy" id="8319"/>
    <lineage>
        <taxon>Eukaryota</taxon>
        <taxon>Metazoa</taxon>
        <taxon>Chordata</taxon>
        <taxon>Craniata</taxon>
        <taxon>Vertebrata</taxon>
        <taxon>Euteleostomi</taxon>
        <taxon>Amphibia</taxon>
        <taxon>Batrachia</taxon>
        <taxon>Caudata</taxon>
        <taxon>Salamandroidea</taxon>
        <taxon>Salamandridae</taxon>
        <taxon>Pleurodelinae</taxon>
        <taxon>Pleurodeles</taxon>
    </lineage>
</organism>
<feature type="region of interest" description="Disordered" evidence="1">
    <location>
        <begin position="279"/>
        <end position="302"/>
    </location>
</feature>
<keyword evidence="4" id="KW-1185">Reference proteome</keyword>
<dbReference type="Pfam" id="PF24748">
    <property type="entry name" value="Galaxin_repeat"/>
    <property type="match status" value="1"/>
</dbReference>
<gene>
    <name evidence="3" type="ORF">NDU88_009068</name>
</gene>
<evidence type="ECO:0000313" key="4">
    <source>
        <dbReference type="Proteomes" id="UP001066276"/>
    </source>
</evidence>
<proteinExistence type="predicted"/>
<name>A0AAV7NY00_PLEWA</name>
<accession>A0AAV7NY00</accession>
<feature type="compositionally biased region" description="Polar residues" evidence="1">
    <location>
        <begin position="356"/>
        <end position="369"/>
    </location>
</feature>
<evidence type="ECO:0000259" key="2">
    <source>
        <dbReference type="Pfam" id="PF24748"/>
    </source>
</evidence>
<feature type="region of interest" description="Disordered" evidence="1">
    <location>
        <begin position="439"/>
        <end position="464"/>
    </location>
</feature>
<feature type="domain" description="Galaxin-like repeats" evidence="2">
    <location>
        <begin position="1"/>
        <end position="108"/>
    </location>
</feature>
<feature type="region of interest" description="Disordered" evidence="1">
    <location>
        <begin position="226"/>
        <end position="248"/>
    </location>
</feature>
<evidence type="ECO:0000256" key="1">
    <source>
        <dbReference type="SAM" id="MobiDB-lite"/>
    </source>
</evidence>
<dbReference type="EMBL" id="JANPWB010000012">
    <property type="protein sequence ID" value="KAJ1120921.1"/>
    <property type="molecule type" value="Genomic_DNA"/>
</dbReference>
<protein>
    <recommendedName>
        <fullName evidence="2">Galaxin-like repeats domain-containing protein</fullName>
    </recommendedName>
</protein>
<comment type="caution">
    <text evidence="3">The sequence shown here is derived from an EMBL/GenBank/DDBJ whole genome shotgun (WGS) entry which is preliminary data.</text>
</comment>
<feature type="region of interest" description="Disordered" evidence="1">
    <location>
        <begin position="332"/>
        <end position="376"/>
    </location>
</feature>
<sequence length="464" mass="52111">MCCDLQVLERAQAMCCDLQVLERAQVMCCDLQALERAQVLCRDLQILERAQVMCCDLHVLERAQVMCRDLQVLERTQVLCCSLQVLERTKVKCSVLQVLERAQVLCCDLRPAGTREGPGDVLCAAASLSCDPQPHSHVNLRGLQNWTQYPESTSAPQARPPELDTIPRIHLSAADEASRTGHNTQNPPPQHRRRDLQNWTQYPESTSAPQARPPELDTIPRIHLSAADEASRTGHNTQNPPQRRRRGLQNWTQYPESTTSAPQARPPELDTIPTIHLSTADEASRTGHNTQTPPPQHHRRGLQNWTQYPESTSAPQARSLELDTIPRIHHLSTAGEASRTGHNTHNPPQHRRRGLQNWTQYPDSTTSAPQAGPPELDTIPRIHLSTAGEVSRTGHNTQNPPQHRRRVLQNWTQYPESTTSALQARPPELDTVPRIHHLSTAGEASRTGHNTQNPPQHRRRGLQN</sequence>
<feature type="region of interest" description="Disordered" evidence="1">
    <location>
        <begin position="173"/>
        <end position="194"/>
    </location>
</feature>
<evidence type="ECO:0000313" key="3">
    <source>
        <dbReference type="EMBL" id="KAJ1120921.1"/>
    </source>
</evidence>
<dbReference type="InterPro" id="IPR056601">
    <property type="entry name" value="Galaxin_dom"/>
</dbReference>
<reference evidence="3" key="1">
    <citation type="journal article" date="2022" name="bioRxiv">
        <title>Sequencing and chromosome-scale assembly of the giantPleurodeles waltlgenome.</title>
        <authorList>
            <person name="Brown T."/>
            <person name="Elewa A."/>
            <person name="Iarovenko S."/>
            <person name="Subramanian E."/>
            <person name="Araus A.J."/>
            <person name="Petzold A."/>
            <person name="Susuki M."/>
            <person name="Suzuki K.-i.T."/>
            <person name="Hayashi T."/>
            <person name="Toyoda A."/>
            <person name="Oliveira C."/>
            <person name="Osipova E."/>
            <person name="Leigh N.D."/>
            <person name="Simon A."/>
            <person name="Yun M.H."/>
        </authorList>
    </citation>
    <scope>NUCLEOTIDE SEQUENCE</scope>
    <source>
        <strain evidence="3">20211129_DDA</strain>
        <tissue evidence="3">Liver</tissue>
    </source>
</reference>